<dbReference type="RefSeq" id="WP_201072300.1">
    <property type="nucleotide sequence ID" value="NZ_CP067420.1"/>
</dbReference>
<dbReference type="Proteomes" id="UP000595197">
    <property type="component" value="Chromosome"/>
</dbReference>
<dbReference type="Pfam" id="PF03205">
    <property type="entry name" value="MobB"/>
    <property type="match status" value="1"/>
</dbReference>
<gene>
    <name evidence="2" type="primary">mobB</name>
    <name evidence="2" type="ORF">IGS68_18170</name>
</gene>
<dbReference type="NCBIfam" id="TIGR00176">
    <property type="entry name" value="mobB"/>
    <property type="match status" value="1"/>
</dbReference>
<dbReference type="Gene3D" id="3.40.50.300">
    <property type="entry name" value="P-loop containing nucleotide triphosphate hydrolases"/>
    <property type="match status" value="1"/>
</dbReference>
<keyword evidence="3" id="KW-1185">Reference proteome</keyword>
<dbReference type="InterPro" id="IPR027417">
    <property type="entry name" value="P-loop_NTPase"/>
</dbReference>
<dbReference type="CDD" id="cd03116">
    <property type="entry name" value="MobB"/>
    <property type="match status" value="1"/>
</dbReference>
<sequence length="175" mass="18962">MKIFGIAGWSGSGKTTLMVRLLPELIALGLRVSTMKHAHHAFDVDQPGKDSHNHRRAGATEVLITSANRWALMHENRGEPEPSIEELVRHMTPVDLLLIEGFKRSPHPKLEVFRRATGKPLLALEDPSVVAVACDGPVPEVAVPVLDLNQPAVIARFLMTQCGMTGRDIAAGAGN</sequence>
<accession>A0ABX7B0Z7</accession>
<dbReference type="EMBL" id="CP067420">
    <property type="protein sequence ID" value="QQP87985.1"/>
    <property type="molecule type" value="Genomic_DNA"/>
</dbReference>
<proteinExistence type="predicted"/>
<name>A0ABX7B0Z7_9PROT</name>
<evidence type="ECO:0000313" key="2">
    <source>
        <dbReference type="EMBL" id="QQP87985.1"/>
    </source>
</evidence>
<evidence type="ECO:0000259" key="1">
    <source>
        <dbReference type="Pfam" id="PF03205"/>
    </source>
</evidence>
<reference evidence="2" key="1">
    <citation type="submission" date="2021-02" db="EMBL/GenBank/DDBJ databases">
        <title>Skermanella TT6 skin isolate.</title>
        <authorList>
            <person name="Lee K."/>
            <person name="Ganzorig M."/>
        </authorList>
    </citation>
    <scope>NUCLEOTIDE SEQUENCE</scope>
    <source>
        <strain evidence="2">TT6</strain>
    </source>
</reference>
<dbReference type="InterPro" id="IPR004435">
    <property type="entry name" value="MobB_dom"/>
</dbReference>
<organism evidence="2 3">
    <name type="scientific">Skermanella cutis</name>
    <dbReference type="NCBI Taxonomy" id="2775420"/>
    <lineage>
        <taxon>Bacteria</taxon>
        <taxon>Pseudomonadati</taxon>
        <taxon>Pseudomonadota</taxon>
        <taxon>Alphaproteobacteria</taxon>
        <taxon>Rhodospirillales</taxon>
        <taxon>Azospirillaceae</taxon>
        <taxon>Skermanella</taxon>
    </lineage>
</organism>
<dbReference type="PANTHER" id="PTHR40072">
    <property type="entry name" value="MOLYBDOPTERIN-GUANINE DINUCLEOTIDE BIOSYNTHESIS ADAPTER PROTEIN-RELATED"/>
    <property type="match status" value="1"/>
</dbReference>
<feature type="domain" description="Molybdopterin-guanine dinucleotide biosynthesis protein B (MobB)" evidence="1">
    <location>
        <begin position="3"/>
        <end position="135"/>
    </location>
</feature>
<protein>
    <submittedName>
        <fullName evidence="2">Molybdopterin-guanine dinucleotide biosynthesis protein B</fullName>
    </submittedName>
</protein>
<dbReference type="PANTHER" id="PTHR40072:SF1">
    <property type="entry name" value="MOLYBDOPTERIN-GUANINE DINUCLEOTIDE BIOSYNTHESIS ADAPTER PROTEIN"/>
    <property type="match status" value="1"/>
</dbReference>
<dbReference type="InterPro" id="IPR052539">
    <property type="entry name" value="MGD_biosynthesis_adapter"/>
</dbReference>
<dbReference type="SUPFAM" id="SSF52540">
    <property type="entry name" value="P-loop containing nucleoside triphosphate hydrolases"/>
    <property type="match status" value="1"/>
</dbReference>
<evidence type="ECO:0000313" key="3">
    <source>
        <dbReference type="Proteomes" id="UP000595197"/>
    </source>
</evidence>